<reference evidence="9 10" key="1">
    <citation type="submission" date="2020-06" db="EMBL/GenBank/DDBJ databases">
        <authorList>
            <person name="Li R."/>
            <person name="Bekaert M."/>
        </authorList>
    </citation>
    <scope>NUCLEOTIDE SEQUENCE [LARGE SCALE GENOMIC DNA]</scope>
    <source>
        <strain evidence="10">wild</strain>
    </source>
</reference>
<keyword evidence="3" id="KW-0677">Repeat</keyword>
<dbReference type="AlphaFoldDB" id="A0A6J8F057"/>
<keyword evidence="7" id="KW-0472">Membrane</keyword>
<gene>
    <name evidence="9" type="ORF">MCOR_56742</name>
</gene>
<dbReference type="PANTHER" id="PTHR46393:SF7">
    <property type="entry name" value="COMPLEMENT C2"/>
    <property type="match status" value="1"/>
</dbReference>
<keyword evidence="2" id="KW-0732">Signal</keyword>
<dbReference type="Proteomes" id="UP000507470">
    <property type="component" value="Unassembled WGS sequence"/>
</dbReference>
<evidence type="ECO:0000256" key="4">
    <source>
        <dbReference type="ARBA" id="ARBA00023157"/>
    </source>
</evidence>
<keyword evidence="10" id="KW-1185">Reference proteome</keyword>
<keyword evidence="5" id="KW-0325">Glycoprotein</keyword>
<evidence type="ECO:0000259" key="8">
    <source>
        <dbReference type="PROSITE" id="PS50923"/>
    </source>
</evidence>
<evidence type="ECO:0000256" key="2">
    <source>
        <dbReference type="ARBA" id="ARBA00022729"/>
    </source>
</evidence>
<dbReference type="SUPFAM" id="SSF57535">
    <property type="entry name" value="Complement control module/SCR domain"/>
    <property type="match status" value="3"/>
</dbReference>
<keyword evidence="4 6" id="KW-1015">Disulfide bond</keyword>
<organism evidence="9 10">
    <name type="scientific">Mytilus coruscus</name>
    <name type="common">Sea mussel</name>
    <dbReference type="NCBI Taxonomy" id="42192"/>
    <lineage>
        <taxon>Eukaryota</taxon>
        <taxon>Metazoa</taxon>
        <taxon>Spiralia</taxon>
        <taxon>Lophotrochozoa</taxon>
        <taxon>Mollusca</taxon>
        <taxon>Bivalvia</taxon>
        <taxon>Autobranchia</taxon>
        <taxon>Pteriomorphia</taxon>
        <taxon>Mytilida</taxon>
        <taxon>Mytiloidea</taxon>
        <taxon>Mytilidae</taxon>
        <taxon>Mytilinae</taxon>
        <taxon>Mytilus</taxon>
    </lineage>
</organism>
<comment type="caution">
    <text evidence="6">Lacks conserved residue(s) required for the propagation of feature annotation.</text>
</comment>
<keyword evidence="1 6" id="KW-0768">Sushi</keyword>
<dbReference type="OrthoDB" id="6127629at2759"/>
<sequence>MTTAVILDYYMDTTRPCFVSGYLIIFQQTMLSFFFATGTVCCSHDGWSTSKIEYSGIVHVLAWIVDEENHNFDIYYQNISIYYATNSVLLPTILSLDDLFVTVEVEMLSGDNSGYRFQTAGSAMTNSNNDFGGLKRVEYQHSKTRYTCTYGYTLTSGDLVHQCIFPRWIGDPPGCQQTCGIPASYPFTTYTYNDVTNNSIALYTYTHGYTLTSGDLIHQCISPQWVGDPPSCQVTCGIPTSYPFSTNTYSHLTNNNFVIYSCIQGYEMICGDPVHQCRSLQWIGTPPNCHDELTVDEISKLKEDIKKELLVDKKSITAYINSKTSAADPRPSSRTIGTVGVVFLTLCLSIILLLDMIQCDKYRQMFQSCFE</sequence>
<evidence type="ECO:0000256" key="3">
    <source>
        <dbReference type="ARBA" id="ARBA00022737"/>
    </source>
</evidence>
<dbReference type="Gene3D" id="2.10.70.10">
    <property type="entry name" value="Complement Module, domain 1"/>
    <property type="match status" value="1"/>
</dbReference>
<dbReference type="InterPro" id="IPR000436">
    <property type="entry name" value="Sushi_SCR_CCP_dom"/>
</dbReference>
<evidence type="ECO:0000313" key="9">
    <source>
        <dbReference type="EMBL" id="CAC5424871.1"/>
    </source>
</evidence>
<feature type="transmembrane region" description="Helical" evidence="7">
    <location>
        <begin position="336"/>
        <end position="357"/>
    </location>
</feature>
<keyword evidence="7" id="KW-1133">Transmembrane helix</keyword>
<keyword evidence="7" id="KW-0812">Transmembrane</keyword>
<evidence type="ECO:0000256" key="7">
    <source>
        <dbReference type="SAM" id="Phobius"/>
    </source>
</evidence>
<name>A0A6J8F057_MYTCO</name>
<accession>A0A6J8F057</accession>
<evidence type="ECO:0000256" key="5">
    <source>
        <dbReference type="ARBA" id="ARBA00023180"/>
    </source>
</evidence>
<feature type="domain" description="Sushi" evidence="8">
    <location>
        <begin position="234"/>
        <end position="291"/>
    </location>
</feature>
<dbReference type="PROSITE" id="PS50923">
    <property type="entry name" value="SUSHI"/>
    <property type="match status" value="1"/>
</dbReference>
<dbReference type="EMBL" id="CACVKT020010088">
    <property type="protein sequence ID" value="CAC5424871.1"/>
    <property type="molecule type" value="Genomic_DNA"/>
</dbReference>
<feature type="disulfide bond" evidence="6">
    <location>
        <begin position="262"/>
        <end position="289"/>
    </location>
</feature>
<evidence type="ECO:0000256" key="6">
    <source>
        <dbReference type="PROSITE-ProRule" id="PRU00302"/>
    </source>
</evidence>
<evidence type="ECO:0000313" key="10">
    <source>
        <dbReference type="Proteomes" id="UP000507470"/>
    </source>
</evidence>
<proteinExistence type="predicted"/>
<dbReference type="PANTHER" id="PTHR46393">
    <property type="entry name" value="SUSHI DOMAIN-CONTAINING PROTEIN"/>
    <property type="match status" value="1"/>
</dbReference>
<protein>
    <submittedName>
        <fullName evidence="9">CSMD</fullName>
    </submittedName>
</protein>
<dbReference type="InterPro" id="IPR035976">
    <property type="entry name" value="Sushi/SCR/CCP_sf"/>
</dbReference>
<evidence type="ECO:0000256" key="1">
    <source>
        <dbReference type="ARBA" id="ARBA00022659"/>
    </source>
</evidence>